<feature type="domain" description="MPN" evidence="6">
    <location>
        <begin position="42"/>
        <end position="164"/>
    </location>
</feature>
<keyword evidence="5" id="KW-0482">Metalloprotease</keyword>
<dbReference type="PROSITE" id="PS50249">
    <property type="entry name" value="MPN"/>
    <property type="match status" value="1"/>
</dbReference>
<evidence type="ECO:0000256" key="1">
    <source>
        <dbReference type="ARBA" id="ARBA00022670"/>
    </source>
</evidence>
<dbReference type="AlphaFoldDB" id="T1D6Q9"/>
<evidence type="ECO:0000256" key="3">
    <source>
        <dbReference type="ARBA" id="ARBA00022801"/>
    </source>
</evidence>
<dbReference type="InterPro" id="IPR025657">
    <property type="entry name" value="RadC_JAB"/>
</dbReference>
<keyword evidence="4" id="KW-0862">Zinc</keyword>
<dbReference type="EMBL" id="AUZY01000880">
    <property type="protein sequence ID" value="EQD77094.1"/>
    <property type="molecule type" value="Genomic_DNA"/>
</dbReference>
<organism evidence="7">
    <name type="scientific">mine drainage metagenome</name>
    <dbReference type="NCBI Taxonomy" id="410659"/>
    <lineage>
        <taxon>unclassified sequences</taxon>
        <taxon>metagenomes</taxon>
        <taxon>ecological metagenomes</taxon>
    </lineage>
</organism>
<evidence type="ECO:0000313" key="7">
    <source>
        <dbReference type="EMBL" id="EQD77094.1"/>
    </source>
</evidence>
<dbReference type="InterPro" id="IPR001405">
    <property type="entry name" value="UPF0758"/>
</dbReference>
<evidence type="ECO:0000256" key="5">
    <source>
        <dbReference type="ARBA" id="ARBA00023049"/>
    </source>
</evidence>
<proteinExistence type="predicted"/>
<dbReference type="InterPro" id="IPR037518">
    <property type="entry name" value="MPN"/>
</dbReference>
<accession>T1D6Q9</accession>
<dbReference type="PANTHER" id="PTHR30471:SF3">
    <property type="entry name" value="UPF0758 PROTEIN YEES-RELATED"/>
    <property type="match status" value="1"/>
</dbReference>
<evidence type="ECO:0000259" key="6">
    <source>
        <dbReference type="PROSITE" id="PS50249"/>
    </source>
</evidence>
<dbReference type="CDD" id="cd08071">
    <property type="entry name" value="MPN_DUF2466"/>
    <property type="match status" value="1"/>
</dbReference>
<sequence length="164" mass="17830">MPEVKQLFVRDVGGNYFPAGVAEVVETAKSLLGKKLAKKSRSLSSPAAVVDWLLLRLCDRSREAFCVIYLNTKCQVLNVEELFHGTLAACSVYPREVARRALLENAASVILAHNHPGGCPEPSANDVAMTKELQKTLDLIDVKVLDHFVIGAEAAISMAERGLI</sequence>
<protein>
    <submittedName>
        <fullName evidence="7">DNA repair protein RadC</fullName>
    </submittedName>
</protein>
<reference evidence="7" key="1">
    <citation type="submission" date="2013-08" db="EMBL/GenBank/DDBJ databases">
        <authorList>
            <person name="Mendez C."/>
            <person name="Richter M."/>
            <person name="Ferrer M."/>
            <person name="Sanchez J."/>
        </authorList>
    </citation>
    <scope>NUCLEOTIDE SEQUENCE</scope>
</reference>
<dbReference type="NCBIfam" id="TIGR00608">
    <property type="entry name" value="radc"/>
    <property type="match status" value="1"/>
</dbReference>
<keyword evidence="1" id="KW-0645">Protease</keyword>
<evidence type="ECO:0000256" key="4">
    <source>
        <dbReference type="ARBA" id="ARBA00022833"/>
    </source>
</evidence>
<dbReference type="Pfam" id="PF04002">
    <property type="entry name" value="RadC"/>
    <property type="match status" value="1"/>
</dbReference>
<dbReference type="GO" id="GO:0046872">
    <property type="term" value="F:metal ion binding"/>
    <property type="evidence" value="ECO:0007669"/>
    <property type="project" value="UniProtKB-KW"/>
</dbReference>
<gene>
    <name evidence="7" type="ORF">B1B_01256</name>
</gene>
<evidence type="ECO:0000256" key="2">
    <source>
        <dbReference type="ARBA" id="ARBA00022723"/>
    </source>
</evidence>
<keyword evidence="2" id="KW-0479">Metal-binding</keyword>
<dbReference type="GO" id="GO:0008237">
    <property type="term" value="F:metallopeptidase activity"/>
    <property type="evidence" value="ECO:0007669"/>
    <property type="project" value="UniProtKB-KW"/>
</dbReference>
<name>T1D6Q9_9ZZZZ</name>
<reference evidence="7" key="2">
    <citation type="journal article" date="2014" name="ISME J.">
        <title>Microbial stratification in low pH oxic and suboxic macroscopic growths along an acid mine drainage.</title>
        <authorList>
            <person name="Mendez-Garcia C."/>
            <person name="Mesa V."/>
            <person name="Sprenger R.R."/>
            <person name="Richter M."/>
            <person name="Diez M.S."/>
            <person name="Solano J."/>
            <person name="Bargiela R."/>
            <person name="Golyshina O.V."/>
            <person name="Manteca A."/>
            <person name="Ramos J.L."/>
            <person name="Gallego J.R."/>
            <person name="Llorente I."/>
            <person name="Martins Dos Santos V.A."/>
            <person name="Jensen O.N."/>
            <person name="Pelaez A.I."/>
            <person name="Sanchez J."/>
            <person name="Ferrer M."/>
        </authorList>
    </citation>
    <scope>NUCLEOTIDE SEQUENCE</scope>
</reference>
<keyword evidence="3" id="KW-0378">Hydrolase</keyword>
<dbReference type="PANTHER" id="PTHR30471">
    <property type="entry name" value="DNA REPAIR PROTEIN RADC"/>
    <property type="match status" value="1"/>
</dbReference>
<dbReference type="Gene3D" id="3.40.140.10">
    <property type="entry name" value="Cytidine Deaminase, domain 2"/>
    <property type="match status" value="1"/>
</dbReference>
<dbReference type="GO" id="GO:0006508">
    <property type="term" value="P:proteolysis"/>
    <property type="evidence" value="ECO:0007669"/>
    <property type="project" value="UniProtKB-KW"/>
</dbReference>
<comment type="caution">
    <text evidence="7">The sequence shown here is derived from an EMBL/GenBank/DDBJ whole genome shotgun (WGS) entry which is preliminary data.</text>
</comment>